<protein>
    <submittedName>
        <fullName evidence="1">Uncharacterized protein</fullName>
    </submittedName>
</protein>
<keyword evidence="2" id="KW-1185">Reference proteome</keyword>
<dbReference type="InParanoid" id="A0A165ECS0"/>
<reference evidence="1 2" key="1">
    <citation type="journal article" date="2016" name="Mol. Biol. Evol.">
        <title>Comparative Genomics of Early-Diverging Mushroom-Forming Fungi Provides Insights into the Origins of Lignocellulose Decay Capabilities.</title>
        <authorList>
            <person name="Nagy L.G."/>
            <person name="Riley R."/>
            <person name="Tritt A."/>
            <person name="Adam C."/>
            <person name="Daum C."/>
            <person name="Floudas D."/>
            <person name="Sun H."/>
            <person name="Yadav J.S."/>
            <person name="Pangilinan J."/>
            <person name="Larsson K.H."/>
            <person name="Matsuura K."/>
            <person name="Barry K."/>
            <person name="Labutti K."/>
            <person name="Kuo R."/>
            <person name="Ohm R.A."/>
            <person name="Bhattacharya S.S."/>
            <person name="Shirouzu T."/>
            <person name="Yoshinaga Y."/>
            <person name="Martin F.M."/>
            <person name="Grigoriev I.V."/>
            <person name="Hibbett D.S."/>
        </authorList>
    </citation>
    <scope>NUCLEOTIDE SEQUENCE [LARGE SCALE GENOMIC DNA]</scope>
    <source>
        <strain evidence="1 2">93-53</strain>
    </source>
</reference>
<gene>
    <name evidence="1" type="ORF">LAESUDRAFT_759241</name>
</gene>
<organism evidence="1 2">
    <name type="scientific">Laetiporus sulphureus 93-53</name>
    <dbReference type="NCBI Taxonomy" id="1314785"/>
    <lineage>
        <taxon>Eukaryota</taxon>
        <taxon>Fungi</taxon>
        <taxon>Dikarya</taxon>
        <taxon>Basidiomycota</taxon>
        <taxon>Agaricomycotina</taxon>
        <taxon>Agaricomycetes</taxon>
        <taxon>Polyporales</taxon>
        <taxon>Laetiporus</taxon>
    </lineage>
</organism>
<sequence>MTADHGDFDKLSEGRTYTCNHFLMAYVEDDLFVDGRDRAFLGQTHPIKNWWAEHDLKCIPSPSAAFVMIAEILQSMVKHEVIVVVSPSKVPSHSVSIVSTVSSVVTPKSSESDMLREYYTAVHALLKHVQVTFLSFSKPWLHTKVHPVTFSY</sequence>
<accession>A0A165ECS0</accession>
<dbReference type="Proteomes" id="UP000076871">
    <property type="component" value="Unassembled WGS sequence"/>
</dbReference>
<name>A0A165ECS0_9APHY</name>
<proteinExistence type="predicted"/>
<evidence type="ECO:0000313" key="2">
    <source>
        <dbReference type="Proteomes" id="UP000076871"/>
    </source>
</evidence>
<dbReference type="GeneID" id="63829599"/>
<dbReference type="RefSeq" id="XP_040764487.1">
    <property type="nucleotide sequence ID" value="XM_040912571.1"/>
</dbReference>
<dbReference type="AlphaFoldDB" id="A0A165ECS0"/>
<dbReference type="EMBL" id="KV427623">
    <property type="protein sequence ID" value="KZT06747.1"/>
    <property type="molecule type" value="Genomic_DNA"/>
</dbReference>
<evidence type="ECO:0000313" key="1">
    <source>
        <dbReference type="EMBL" id="KZT06747.1"/>
    </source>
</evidence>